<dbReference type="OrthoDB" id="9806197at2"/>
<keyword evidence="1 7" id="KW-0808">Transferase</keyword>
<comment type="cofactor">
    <cofactor evidence="7">
        <name>Fe(2+)</name>
        <dbReference type="ChEBI" id="CHEBI:29033"/>
    </cofactor>
    <text evidence="7">Binds 1 Fe(2+) ion per subunit.</text>
</comment>
<keyword evidence="7" id="KW-0963">Cytoplasm</keyword>
<dbReference type="PRINTS" id="PR00789">
    <property type="entry name" value="OSIALOPTASE"/>
</dbReference>
<dbReference type="Pfam" id="PF00814">
    <property type="entry name" value="TsaD"/>
    <property type="match status" value="1"/>
</dbReference>
<feature type="domain" description="Gcp-like" evidence="8">
    <location>
        <begin position="23"/>
        <end position="315"/>
    </location>
</feature>
<protein>
    <recommendedName>
        <fullName evidence="7">tRNA N6-adenosine threonylcarbamoyltransferase</fullName>
        <ecNumber evidence="7">2.3.1.234</ecNumber>
    </recommendedName>
    <alternativeName>
        <fullName evidence="7">N6-L-threonylcarbamoyladenine synthase</fullName>
        <shortName evidence="7">t(6)A synthase</shortName>
    </alternativeName>
    <alternativeName>
        <fullName evidence="7">t(6)A37 threonylcarbamoyladenosine biosynthesis protein TsaD</fullName>
    </alternativeName>
    <alternativeName>
        <fullName evidence="7">tRNA threonylcarbamoyladenosine biosynthesis protein TsaD</fullName>
    </alternativeName>
</protein>
<dbReference type="NCBIfam" id="TIGR00329">
    <property type="entry name" value="gcp_kae1"/>
    <property type="match status" value="1"/>
</dbReference>
<comment type="catalytic activity">
    <reaction evidence="6 7">
        <text>L-threonylcarbamoyladenylate + adenosine(37) in tRNA = N(6)-L-threonylcarbamoyladenosine(37) in tRNA + AMP + H(+)</text>
        <dbReference type="Rhea" id="RHEA:37059"/>
        <dbReference type="Rhea" id="RHEA-COMP:10162"/>
        <dbReference type="Rhea" id="RHEA-COMP:10163"/>
        <dbReference type="ChEBI" id="CHEBI:15378"/>
        <dbReference type="ChEBI" id="CHEBI:73682"/>
        <dbReference type="ChEBI" id="CHEBI:74411"/>
        <dbReference type="ChEBI" id="CHEBI:74418"/>
        <dbReference type="ChEBI" id="CHEBI:456215"/>
        <dbReference type="EC" id="2.3.1.234"/>
    </reaction>
</comment>
<evidence type="ECO:0000256" key="3">
    <source>
        <dbReference type="ARBA" id="ARBA00022723"/>
    </source>
</evidence>
<evidence type="ECO:0000256" key="1">
    <source>
        <dbReference type="ARBA" id="ARBA00022679"/>
    </source>
</evidence>
<feature type="binding site" evidence="7">
    <location>
        <begin position="133"/>
        <end position="137"/>
    </location>
    <ligand>
        <name>substrate</name>
    </ligand>
</feature>
<feature type="binding site" evidence="7">
    <location>
        <position position="166"/>
    </location>
    <ligand>
        <name>substrate</name>
    </ligand>
</feature>
<evidence type="ECO:0000313" key="9">
    <source>
        <dbReference type="EMBL" id="ARN84496.1"/>
    </source>
</evidence>
<keyword evidence="2 7" id="KW-0819">tRNA processing</keyword>
<dbReference type="GO" id="GO:0061711">
    <property type="term" value="F:tRNA N(6)-L-threonylcarbamoyladenine synthase activity"/>
    <property type="evidence" value="ECO:0007669"/>
    <property type="project" value="UniProtKB-EC"/>
</dbReference>
<dbReference type="GO" id="GO:0002949">
    <property type="term" value="P:tRNA threonylcarbamoyladenosine modification"/>
    <property type="evidence" value="ECO:0007669"/>
    <property type="project" value="UniProtKB-UniRule"/>
</dbReference>
<comment type="subcellular location">
    <subcellularLocation>
        <location evidence="7">Cytoplasm</location>
    </subcellularLocation>
</comment>
<feature type="binding site" evidence="7">
    <location>
        <position position="179"/>
    </location>
    <ligand>
        <name>substrate</name>
    </ligand>
</feature>
<accession>A0A1W6N3Y9</accession>
<dbReference type="NCBIfam" id="TIGR03723">
    <property type="entry name" value="T6A_TsaD_YgjD"/>
    <property type="match status" value="1"/>
</dbReference>
<dbReference type="PROSITE" id="PS01016">
    <property type="entry name" value="GLYCOPROTEASE"/>
    <property type="match status" value="1"/>
</dbReference>
<dbReference type="FunFam" id="3.30.420.40:FF:000012">
    <property type="entry name" value="tRNA N6-adenosine threonylcarbamoyltransferase"/>
    <property type="match status" value="1"/>
</dbReference>
<dbReference type="GO" id="GO:0005506">
    <property type="term" value="F:iron ion binding"/>
    <property type="evidence" value="ECO:0007669"/>
    <property type="project" value="UniProtKB-UniRule"/>
</dbReference>
<evidence type="ECO:0000313" key="10">
    <source>
        <dbReference type="Proteomes" id="UP000237351"/>
    </source>
</evidence>
<dbReference type="Gene3D" id="3.30.420.40">
    <property type="match status" value="2"/>
</dbReference>
<gene>
    <name evidence="7" type="primary">tsaD</name>
    <name evidence="9" type="ORF">GQ61_03220</name>
</gene>
<dbReference type="EMBL" id="CP008743">
    <property type="protein sequence ID" value="ARN84496.1"/>
    <property type="molecule type" value="Genomic_DNA"/>
</dbReference>
<dbReference type="InterPro" id="IPR022450">
    <property type="entry name" value="TsaD"/>
</dbReference>
<feature type="binding site" evidence="7">
    <location>
        <position position="183"/>
    </location>
    <ligand>
        <name>substrate</name>
    </ligand>
</feature>
<dbReference type="InterPro" id="IPR000905">
    <property type="entry name" value="Gcp-like_dom"/>
</dbReference>
<feature type="binding site" evidence="7">
    <location>
        <position position="115"/>
    </location>
    <ligand>
        <name>Fe cation</name>
        <dbReference type="ChEBI" id="CHEBI:24875"/>
    </ligand>
</feature>
<keyword evidence="3 7" id="KW-0479">Metal-binding</keyword>
<evidence type="ECO:0000256" key="2">
    <source>
        <dbReference type="ARBA" id="ARBA00022694"/>
    </source>
</evidence>
<dbReference type="GO" id="GO:0005737">
    <property type="term" value="C:cytoplasm"/>
    <property type="evidence" value="ECO:0007669"/>
    <property type="project" value="UniProtKB-SubCell"/>
</dbReference>
<dbReference type="AlphaFoldDB" id="A0A1W6N3Y9"/>
<reference evidence="9 10" key="1">
    <citation type="submission" date="2014-06" db="EMBL/GenBank/DDBJ databases">
        <title>The genome of the endonuclear symbiont Nucleicultrix amoebiphila.</title>
        <authorList>
            <person name="Schulz F."/>
            <person name="Horn M."/>
        </authorList>
    </citation>
    <scope>NUCLEOTIDE SEQUENCE [LARGE SCALE GENOMIC DNA]</scope>
    <source>
        <strain evidence="9 10">FS5</strain>
    </source>
</reference>
<dbReference type="SUPFAM" id="SSF53067">
    <property type="entry name" value="Actin-like ATPase domain"/>
    <property type="match status" value="1"/>
</dbReference>
<evidence type="ECO:0000256" key="5">
    <source>
        <dbReference type="ARBA" id="ARBA00023315"/>
    </source>
</evidence>
<keyword evidence="4 7" id="KW-0408">Iron</keyword>
<dbReference type="PANTHER" id="PTHR11735:SF6">
    <property type="entry name" value="TRNA N6-ADENOSINE THREONYLCARBAMOYLTRANSFERASE, MITOCHONDRIAL"/>
    <property type="match status" value="1"/>
</dbReference>
<keyword evidence="10" id="KW-1185">Reference proteome</keyword>
<feature type="binding site" evidence="7">
    <location>
        <position position="308"/>
    </location>
    <ligand>
        <name>Fe cation</name>
        <dbReference type="ChEBI" id="CHEBI:24875"/>
    </ligand>
</feature>
<dbReference type="CDD" id="cd24133">
    <property type="entry name" value="ASKHA_NBD_TsaD_bac"/>
    <property type="match status" value="1"/>
</dbReference>
<organism evidence="9 10">
    <name type="scientific">Candidatus Nucleicultrix amoebiphila FS5</name>
    <dbReference type="NCBI Taxonomy" id="1414854"/>
    <lineage>
        <taxon>Bacteria</taxon>
        <taxon>Pseudomonadati</taxon>
        <taxon>Pseudomonadota</taxon>
        <taxon>Alphaproteobacteria</taxon>
        <taxon>Holosporales</taxon>
        <taxon>Candidatus Nucleicultricaceae</taxon>
        <taxon>Candidatus Nucleicultrix</taxon>
    </lineage>
</organism>
<dbReference type="InterPro" id="IPR017860">
    <property type="entry name" value="Peptidase_M22_CS"/>
</dbReference>
<name>A0A1W6N3Y9_9PROT</name>
<evidence type="ECO:0000259" key="8">
    <source>
        <dbReference type="Pfam" id="PF00814"/>
    </source>
</evidence>
<dbReference type="STRING" id="1414854.GQ61_03220"/>
<keyword evidence="5 7" id="KW-0012">Acyltransferase</keyword>
<evidence type="ECO:0000256" key="4">
    <source>
        <dbReference type="ARBA" id="ARBA00023004"/>
    </source>
</evidence>
<dbReference type="KEGG" id="naf:GQ61_03220"/>
<dbReference type="RefSeq" id="WP_085783907.1">
    <property type="nucleotide sequence ID" value="NZ_CP008743.1"/>
</dbReference>
<dbReference type="PANTHER" id="PTHR11735">
    <property type="entry name" value="TRNA N6-ADENOSINE THREONYLCARBAMOYLTRANSFERASE"/>
    <property type="match status" value="1"/>
</dbReference>
<dbReference type="HAMAP" id="MF_01445">
    <property type="entry name" value="TsaD"/>
    <property type="match status" value="1"/>
</dbReference>
<dbReference type="Proteomes" id="UP000237351">
    <property type="component" value="Chromosome"/>
</dbReference>
<comment type="similarity">
    <text evidence="7">Belongs to the KAE1 / TsaD family.</text>
</comment>
<dbReference type="InterPro" id="IPR043129">
    <property type="entry name" value="ATPase_NBD"/>
</dbReference>
<dbReference type="EC" id="2.3.1.234" evidence="7"/>
<feature type="binding site" evidence="7">
    <location>
        <position position="111"/>
    </location>
    <ligand>
        <name>Fe cation</name>
        <dbReference type="ChEBI" id="CHEBI:24875"/>
    </ligand>
</feature>
<feature type="binding site" evidence="7">
    <location>
        <position position="280"/>
    </location>
    <ligand>
        <name>substrate</name>
    </ligand>
</feature>
<evidence type="ECO:0000256" key="7">
    <source>
        <dbReference type="HAMAP-Rule" id="MF_01445"/>
    </source>
</evidence>
<sequence>MNVLGIETSCDETSVAVVTDDRKILSNIVSSQLSIHQPFGGVVPEIAARRHLESLDSILDKALKDAKCTLNDIDAIAATTGPGLIGGVMVGMMMGKTIAAVHNLPFLSINHLMGHALTVRLTNNVDFPFLLLLVSGGHTQLLVAKSPVDYELLGSSLDDAVGEAFDKTAKLLNLPYPGGPSIETAALNGNDRSYILPRPLLKNSDPTLKCSFSFSGLKTAVREIVLKHSINPQFISDVAACFQKAIADILINRTHHALEFCKERYPTLKTVVVAGGVAANQHLRSHLESLSHEFSIDFIAPPLNLCTDNAAVIAWAGIEKLKLGLKDPLDVKARPRWPLTEVKQL</sequence>
<evidence type="ECO:0000256" key="6">
    <source>
        <dbReference type="ARBA" id="ARBA00048117"/>
    </source>
</evidence>
<comment type="function">
    <text evidence="7">Required for the formation of a threonylcarbamoyl group on adenosine at position 37 (t(6)A37) in tRNAs that read codons beginning with adenine. Is involved in the transfer of the threonylcarbamoyl moiety of threonylcarbamoyl-AMP (TC-AMP) to the N6 group of A37, together with TsaE and TsaB. TsaD likely plays a direct catalytic role in this reaction.</text>
</comment>
<proteinExistence type="inferred from homology"/>
<dbReference type="InterPro" id="IPR017861">
    <property type="entry name" value="KAE1/TsaD"/>
</dbReference>